<dbReference type="RefSeq" id="WP_162349761.1">
    <property type="nucleotide sequence ID" value="NZ_QOVG01000006.1"/>
</dbReference>
<dbReference type="PANTHER" id="PTHR43133">
    <property type="entry name" value="RNA POLYMERASE ECF-TYPE SIGMA FACTO"/>
    <property type="match status" value="1"/>
</dbReference>
<dbReference type="InterPro" id="IPR013324">
    <property type="entry name" value="RNA_pol_sigma_r3/r4-like"/>
</dbReference>
<keyword evidence="4" id="KW-0238">DNA-binding</keyword>
<keyword evidence="9" id="KW-1185">Reference proteome</keyword>
<feature type="domain" description="RNA polymerase sigma-70 region 2" evidence="6">
    <location>
        <begin position="29"/>
        <end position="96"/>
    </location>
</feature>
<dbReference type="Pfam" id="PF08281">
    <property type="entry name" value="Sigma70_r4_2"/>
    <property type="match status" value="1"/>
</dbReference>
<dbReference type="CDD" id="cd06171">
    <property type="entry name" value="Sigma70_r4"/>
    <property type="match status" value="1"/>
</dbReference>
<evidence type="ECO:0000256" key="3">
    <source>
        <dbReference type="ARBA" id="ARBA00023082"/>
    </source>
</evidence>
<dbReference type="Gene3D" id="1.10.10.10">
    <property type="entry name" value="Winged helix-like DNA-binding domain superfamily/Winged helix DNA-binding domain"/>
    <property type="match status" value="1"/>
</dbReference>
<dbReference type="SUPFAM" id="SSF88659">
    <property type="entry name" value="Sigma3 and sigma4 domains of RNA polymerase sigma factors"/>
    <property type="match status" value="1"/>
</dbReference>
<evidence type="ECO:0000259" key="7">
    <source>
        <dbReference type="Pfam" id="PF08281"/>
    </source>
</evidence>
<comment type="similarity">
    <text evidence="1">Belongs to the sigma-70 factor family. ECF subfamily.</text>
</comment>
<protein>
    <submittedName>
        <fullName evidence="8">RNA polymerase sigma factor</fullName>
    </submittedName>
</protein>
<reference evidence="8 9" key="1">
    <citation type="submission" date="2018-07" db="EMBL/GenBank/DDBJ databases">
        <title>Whole genome Sequencing of Pseudoxanthomonas gei KCTC 32298 (T).</title>
        <authorList>
            <person name="Kumar S."/>
            <person name="Bansal K."/>
            <person name="Kaur A."/>
            <person name="Patil P."/>
            <person name="Sharma S."/>
            <person name="Patil P.B."/>
        </authorList>
    </citation>
    <scope>NUCLEOTIDE SEQUENCE [LARGE SCALE GENOMIC DNA]</scope>
    <source>
        <strain evidence="8 9">KCTC 32298</strain>
    </source>
</reference>
<dbReference type="PANTHER" id="PTHR43133:SF8">
    <property type="entry name" value="RNA POLYMERASE SIGMA FACTOR HI_1459-RELATED"/>
    <property type="match status" value="1"/>
</dbReference>
<evidence type="ECO:0000256" key="2">
    <source>
        <dbReference type="ARBA" id="ARBA00023015"/>
    </source>
</evidence>
<evidence type="ECO:0000256" key="4">
    <source>
        <dbReference type="ARBA" id="ARBA00023125"/>
    </source>
</evidence>
<dbReference type="InterPro" id="IPR039425">
    <property type="entry name" value="RNA_pol_sigma-70-like"/>
</dbReference>
<evidence type="ECO:0000256" key="5">
    <source>
        <dbReference type="ARBA" id="ARBA00023163"/>
    </source>
</evidence>
<keyword evidence="3" id="KW-0731">Sigma factor</keyword>
<evidence type="ECO:0000313" key="9">
    <source>
        <dbReference type="Proteomes" id="UP001429354"/>
    </source>
</evidence>
<name>A0ABX0AG08_9GAMM</name>
<organism evidence="8 9">
    <name type="scientific">Pseudoxanthomonas gei</name>
    <dbReference type="NCBI Taxonomy" id="1383030"/>
    <lineage>
        <taxon>Bacteria</taxon>
        <taxon>Pseudomonadati</taxon>
        <taxon>Pseudomonadota</taxon>
        <taxon>Gammaproteobacteria</taxon>
        <taxon>Lysobacterales</taxon>
        <taxon>Lysobacteraceae</taxon>
        <taxon>Pseudoxanthomonas</taxon>
    </lineage>
</organism>
<sequence length="179" mass="20073">MQAAPEINPEEAALLRKARWGDHDAFARLYQAHAKAIHALAYRLTGNAAAAEDITQDTFLKMLGFLSGLRSDAPLRPWLKRVAANAAIDRLRREQRFVSAADDDAWPDTWPDQSQNLEMMGMLQRLPPLARTLVWLHEMEGWSHPELAQRFGHSPSWSKSIVSRALAKLRDEIGTGVGP</sequence>
<dbReference type="Pfam" id="PF04542">
    <property type="entry name" value="Sigma70_r2"/>
    <property type="match status" value="1"/>
</dbReference>
<evidence type="ECO:0000313" key="8">
    <source>
        <dbReference type="EMBL" id="NDK39181.1"/>
    </source>
</evidence>
<proteinExistence type="inferred from homology"/>
<dbReference type="InterPro" id="IPR014284">
    <property type="entry name" value="RNA_pol_sigma-70_dom"/>
</dbReference>
<evidence type="ECO:0000259" key="6">
    <source>
        <dbReference type="Pfam" id="PF04542"/>
    </source>
</evidence>
<dbReference type="InterPro" id="IPR007627">
    <property type="entry name" value="RNA_pol_sigma70_r2"/>
</dbReference>
<dbReference type="EMBL" id="QOVG01000006">
    <property type="protein sequence ID" value="NDK39181.1"/>
    <property type="molecule type" value="Genomic_DNA"/>
</dbReference>
<gene>
    <name evidence="8" type="ORF">DT603_10040</name>
</gene>
<dbReference type="SUPFAM" id="SSF88946">
    <property type="entry name" value="Sigma2 domain of RNA polymerase sigma factors"/>
    <property type="match status" value="1"/>
</dbReference>
<dbReference type="Proteomes" id="UP001429354">
    <property type="component" value="Unassembled WGS sequence"/>
</dbReference>
<feature type="domain" description="RNA polymerase sigma factor 70 region 4 type 2" evidence="7">
    <location>
        <begin position="118"/>
        <end position="169"/>
    </location>
</feature>
<keyword evidence="2" id="KW-0805">Transcription regulation</keyword>
<keyword evidence="5" id="KW-0804">Transcription</keyword>
<dbReference type="InterPro" id="IPR013249">
    <property type="entry name" value="RNA_pol_sigma70_r4_t2"/>
</dbReference>
<dbReference type="InterPro" id="IPR036388">
    <property type="entry name" value="WH-like_DNA-bd_sf"/>
</dbReference>
<comment type="caution">
    <text evidence="8">The sequence shown here is derived from an EMBL/GenBank/DDBJ whole genome shotgun (WGS) entry which is preliminary data.</text>
</comment>
<evidence type="ECO:0000256" key="1">
    <source>
        <dbReference type="ARBA" id="ARBA00010641"/>
    </source>
</evidence>
<accession>A0ABX0AG08</accession>
<dbReference type="Gene3D" id="1.10.1740.10">
    <property type="match status" value="1"/>
</dbReference>
<dbReference type="NCBIfam" id="TIGR02937">
    <property type="entry name" value="sigma70-ECF"/>
    <property type="match status" value="1"/>
</dbReference>
<dbReference type="InterPro" id="IPR013325">
    <property type="entry name" value="RNA_pol_sigma_r2"/>
</dbReference>